<reference evidence="2 3" key="1">
    <citation type="submission" date="2019-03" db="EMBL/GenBank/DDBJ databases">
        <title>Draft Genome Sequences of Six Type Strains of the Genus Massilia.</title>
        <authorList>
            <person name="Miess H."/>
            <person name="Frediansyhah A."/>
            <person name="Gross H."/>
        </authorList>
    </citation>
    <scope>NUCLEOTIDE SEQUENCE [LARGE SCALE GENOMIC DNA]</scope>
    <source>
        <strain evidence="2 3">DSM 17505</strain>
    </source>
</reference>
<dbReference type="Proteomes" id="UP000294359">
    <property type="component" value="Chromosome"/>
</dbReference>
<dbReference type="RefSeq" id="WP_134383822.1">
    <property type="nucleotide sequence ID" value="NZ_BMWW01000005.1"/>
</dbReference>
<evidence type="ECO:0000313" key="3">
    <source>
        <dbReference type="Proteomes" id="UP000294359"/>
    </source>
</evidence>
<dbReference type="Gene3D" id="2.40.10.220">
    <property type="entry name" value="predicted glycosyltransferase like domains"/>
    <property type="match status" value="1"/>
</dbReference>
<gene>
    <name evidence="2" type="ORF">E1742_04940</name>
</gene>
<name>A0ABX5S5I3_9BURK</name>
<sequence length="268" mass="29960">MSNLAIASHDVQNLDVAAPFQPNPHRKGPPRPADAPERIALTAPSHEITDVDQIGDSLQWLADRGECVSIYPAGAAEPLLARILWVHPEEPRFMIDLNEGGVMPMGRCTFVGMLQSARFQFELSADWQPEPGHPTFVPAQFPQRALVLNRRSTTRLEIPLAGTFSASFVLFGTPYELQLYDVSAGGVGMRCSPREATGLHIGRKLQRVRLELGQDTVVICDLEIRLSRRFRSFLLGEQLQIGCQFIDLPPQMQKEIDRVLQRMSVARR</sequence>
<protein>
    <submittedName>
        <fullName evidence="2">PilZ domain-containing protein</fullName>
    </submittedName>
</protein>
<proteinExistence type="predicted"/>
<feature type="region of interest" description="Disordered" evidence="1">
    <location>
        <begin position="15"/>
        <end position="35"/>
    </location>
</feature>
<accession>A0ABX5S5I3</accession>
<evidence type="ECO:0000313" key="2">
    <source>
        <dbReference type="EMBL" id="QBQ35583.1"/>
    </source>
</evidence>
<organism evidence="2 3">
    <name type="scientific">Pseudoduganella plicata</name>
    <dbReference type="NCBI Taxonomy" id="321984"/>
    <lineage>
        <taxon>Bacteria</taxon>
        <taxon>Pseudomonadati</taxon>
        <taxon>Pseudomonadota</taxon>
        <taxon>Betaproteobacteria</taxon>
        <taxon>Burkholderiales</taxon>
        <taxon>Oxalobacteraceae</taxon>
        <taxon>Telluria group</taxon>
        <taxon>Pseudoduganella</taxon>
    </lineage>
</organism>
<keyword evidence="3" id="KW-1185">Reference proteome</keyword>
<evidence type="ECO:0000256" key="1">
    <source>
        <dbReference type="SAM" id="MobiDB-lite"/>
    </source>
</evidence>
<dbReference type="EMBL" id="CP038026">
    <property type="protein sequence ID" value="QBQ35583.1"/>
    <property type="molecule type" value="Genomic_DNA"/>
</dbReference>